<sequence>MENVGNELRLIGYRGATSGIS</sequence>
<evidence type="ECO:0000313" key="1">
    <source>
        <dbReference type="EMBL" id="MCI57482.1"/>
    </source>
</evidence>
<organism evidence="1 2">
    <name type="scientific">Trifolium medium</name>
    <dbReference type="NCBI Taxonomy" id="97028"/>
    <lineage>
        <taxon>Eukaryota</taxon>
        <taxon>Viridiplantae</taxon>
        <taxon>Streptophyta</taxon>
        <taxon>Embryophyta</taxon>
        <taxon>Tracheophyta</taxon>
        <taxon>Spermatophyta</taxon>
        <taxon>Magnoliopsida</taxon>
        <taxon>eudicotyledons</taxon>
        <taxon>Gunneridae</taxon>
        <taxon>Pentapetalae</taxon>
        <taxon>rosids</taxon>
        <taxon>fabids</taxon>
        <taxon>Fabales</taxon>
        <taxon>Fabaceae</taxon>
        <taxon>Papilionoideae</taxon>
        <taxon>50 kb inversion clade</taxon>
        <taxon>NPAAA clade</taxon>
        <taxon>Hologalegina</taxon>
        <taxon>IRL clade</taxon>
        <taxon>Trifolieae</taxon>
        <taxon>Trifolium</taxon>
    </lineage>
</organism>
<proteinExistence type="predicted"/>
<comment type="caution">
    <text evidence="1">The sequence shown here is derived from an EMBL/GenBank/DDBJ whole genome shotgun (WGS) entry which is preliminary data.</text>
</comment>
<reference evidence="1 2" key="1">
    <citation type="journal article" date="2018" name="Front. Plant Sci.">
        <title>Red Clover (Trifolium pratense) and Zigzag Clover (T. medium) - A Picture of Genomic Similarities and Differences.</title>
        <authorList>
            <person name="Dluhosova J."/>
            <person name="Istvanek J."/>
            <person name="Nedelnik J."/>
            <person name="Repkova J."/>
        </authorList>
    </citation>
    <scope>NUCLEOTIDE SEQUENCE [LARGE SCALE GENOMIC DNA]</scope>
    <source>
        <strain evidence="2">cv. 10/8</strain>
        <tissue evidence="1">Leaf</tissue>
    </source>
</reference>
<dbReference type="EMBL" id="LXQA010529615">
    <property type="protein sequence ID" value="MCI57482.1"/>
    <property type="molecule type" value="Genomic_DNA"/>
</dbReference>
<name>A0A392T9H6_9FABA</name>
<feature type="non-terminal residue" evidence="1">
    <location>
        <position position="21"/>
    </location>
</feature>
<evidence type="ECO:0000313" key="2">
    <source>
        <dbReference type="Proteomes" id="UP000265520"/>
    </source>
</evidence>
<dbReference type="Proteomes" id="UP000265520">
    <property type="component" value="Unassembled WGS sequence"/>
</dbReference>
<dbReference type="AlphaFoldDB" id="A0A392T9H6"/>
<accession>A0A392T9H6</accession>
<protein>
    <submittedName>
        <fullName evidence="1">Uncharacterized protein</fullName>
    </submittedName>
</protein>
<keyword evidence="2" id="KW-1185">Reference proteome</keyword>